<dbReference type="GO" id="GO:0060294">
    <property type="term" value="P:cilium movement involved in cell motility"/>
    <property type="evidence" value="ECO:0007669"/>
    <property type="project" value="UniProtKB-UniRule"/>
</dbReference>
<dbReference type="KEGG" id="bbel:109468851"/>
<dbReference type="GO" id="GO:0005634">
    <property type="term" value="C:nucleus"/>
    <property type="evidence" value="ECO:0007669"/>
    <property type="project" value="TreeGrafter"/>
</dbReference>
<organism evidence="12 13">
    <name type="scientific">Branchiostoma belcheri</name>
    <name type="common">Amphioxus</name>
    <dbReference type="NCBI Taxonomy" id="7741"/>
    <lineage>
        <taxon>Eukaryota</taxon>
        <taxon>Metazoa</taxon>
        <taxon>Chordata</taxon>
        <taxon>Cephalochordata</taxon>
        <taxon>Leptocardii</taxon>
        <taxon>Amphioxiformes</taxon>
        <taxon>Branchiostomatidae</taxon>
        <taxon>Branchiostoma</taxon>
    </lineage>
</organism>
<dbReference type="RefSeq" id="XP_019622767.1">
    <property type="nucleotide sequence ID" value="XM_019767208.1"/>
</dbReference>
<dbReference type="Proteomes" id="UP000515135">
    <property type="component" value="Unplaced"/>
</dbReference>
<dbReference type="InterPro" id="IPR000435">
    <property type="entry name" value="Tektins"/>
</dbReference>
<evidence type="ECO:0000256" key="11">
    <source>
        <dbReference type="RuleBase" id="RU367040"/>
    </source>
</evidence>
<evidence type="ECO:0000256" key="6">
    <source>
        <dbReference type="ARBA" id="ARBA00023069"/>
    </source>
</evidence>
<evidence type="ECO:0000256" key="1">
    <source>
        <dbReference type="ARBA" id="ARBA00004611"/>
    </source>
</evidence>
<comment type="similarity">
    <text evidence="2 11">Belongs to the tektin family.</text>
</comment>
<evidence type="ECO:0000256" key="5">
    <source>
        <dbReference type="ARBA" id="ARBA00023054"/>
    </source>
</evidence>
<dbReference type="AlphaFoldDB" id="A0A6P4YVK4"/>
<protein>
    <recommendedName>
        <fullName evidence="11">Tektin</fullName>
    </recommendedName>
</protein>
<comment type="function">
    <text evidence="9">Microtubule inner protein (MIP) part of the dynein-decorated doublet microtubules (DMTs) in cilia and flagellar axoneme. Forms filamentous polymers in the walls of ciliary and flagellar microtubules.</text>
</comment>
<evidence type="ECO:0000313" key="13">
    <source>
        <dbReference type="RefSeq" id="XP_019622767.1"/>
    </source>
</evidence>
<evidence type="ECO:0000313" key="12">
    <source>
        <dbReference type="Proteomes" id="UP000515135"/>
    </source>
</evidence>
<dbReference type="GeneID" id="109468851"/>
<keyword evidence="5" id="KW-0175">Coiled coil</keyword>
<keyword evidence="8 11" id="KW-0966">Cell projection</keyword>
<evidence type="ECO:0000256" key="2">
    <source>
        <dbReference type="ARBA" id="ARBA00007209"/>
    </source>
</evidence>
<accession>A0A6P4YVK4</accession>
<sequence length="404" mass="46617">MAKLVSPPPKFTKDEWTVSNLTKYHSAEAERSRSERLIAESQRLMNETEQTTRRTQRDVNKKLEQRIDDIDFWKSELDRKLEEITNENDTLLEYKTRLEKGIEACEEPLRIAQTCLANRQNRASIDLVHDDVERELLKEVETIQGVMELLMRTHEQAVEQIRLNRSAKFHLEKDLRDKLSALNIDDYCSTLTNNTPTIGYADTAVKIQANSVTPNDWRSFSDDNIAKADKQKNLSIQLRSLIDGVLVQTADDMQKQVDCTNLAFRKRVDETKLAKSKLEDHLGKVMDEVTSQEKNNANLRKAIADKEAPMQVAQTRLGNREQRPNVELCRDPAQYRLVSEVGEISENVQRLQELLYASEAELKGLRRNQLILEEDIEVKANSLHIDEVQCMQLREGININIKSF</sequence>
<evidence type="ECO:0000256" key="10">
    <source>
        <dbReference type="ARBA" id="ARBA00046435"/>
    </source>
</evidence>
<keyword evidence="7" id="KW-0206">Cytoskeleton</keyword>
<dbReference type="GO" id="GO:0005930">
    <property type="term" value="C:axoneme"/>
    <property type="evidence" value="ECO:0007669"/>
    <property type="project" value="UniProtKB-SubCell"/>
</dbReference>
<keyword evidence="12" id="KW-1185">Reference proteome</keyword>
<reference evidence="13" key="1">
    <citation type="submission" date="2025-08" db="UniProtKB">
        <authorList>
            <consortium name="RefSeq"/>
        </authorList>
    </citation>
    <scope>IDENTIFICATION</scope>
    <source>
        <tissue evidence="13">Gonad</tissue>
    </source>
</reference>
<keyword evidence="3" id="KW-0963">Cytoplasm</keyword>
<keyword evidence="6 11" id="KW-0969">Cilium</keyword>
<dbReference type="GO" id="GO:0015630">
    <property type="term" value="C:microtubule cytoskeleton"/>
    <property type="evidence" value="ECO:0007669"/>
    <property type="project" value="UniProtKB-UniRule"/>
</dbReference>
<dbReference type="PANTHER" id="PTHR19960">
    <property type="entry name" value="TEKTIN"/>
    <property type="match status" value="1"/>
</dbReference>
<dbReference type="PANTHER" id="PTHR19960:SF25">
    <property type="entry name" value="TEKTIN-1"/>
    <property type="match status" value="1"/>
</dbReference>
<comment type="subcellular location">
    <subcellularLocation>
        <location evidence="11">Cytoplasm</location>
        <location evidence="11">Cytoskeleton</location>
        <location evidence="11">Cilium axoneme</location>
    </subcellularLocation>
    <subcellularLocation>
        <location evidence="1">Cytoplasm</location>
        <location evidence="1">Cytoskeleton</location>
        <location evidence="1">Flagellum axoneme</location>
    </subcellularLocation>
</comment>
<dbReference type="PRINTS" id="PR00511">
    <property type="entry name" value="TEKTIN"/>
</dbReference>
<dbReference type="InterPro" id="IPR048256">
    <property type="entry name" value="Tektin-like"/>
</dbReference>
<keyword evidence="4 11" id="KW-0282">Flagellum</keyword>
<gene>
    <name evidence="13" type="primary">LOC109468851</name>
</gene>
<evidence type="ECO:0000256" key="7">
    <source>
        <dbReference type="ARBA" id="ARBA00023212"/>
    </source>
</evidence>
<dbReference type="OrthoDB" id="10054259at2759"/>
<name>A0A6P4YVK4_BRABE</name>
<evidence type="ECO:0000256" key="4">
    <source>
        <dbReference type="ARBA" id="ARBA00022846"/>
    </source>
</evidence>
<dbReference type="Pfam" id="PF03148">
    <property type="entry name" value="Tektin"/>
    <property type="match status" value="1"/>
</dbReference>
<evidence type="ECO:0000256" key="3">
    <source>
        <dbReference type="ARBA" id="ARBA00022490"/>
    </source>
</evidence>
<evidence type="ECO:0000256" key="8">
    <source>
        <dbReference type="ARBA" id="ARBA00023273"/>
    </source>
</evidence>
<proteinExistence type="inferred from homology"/>
<dbReference type="GO" id="GO:0060271">
    <property type="term" value="P:cilium assembly"/>
    <property type="evidence" value="ECO:0007669"/>
    <property type="project" value="UniProtKB-UniRule"/>
</dbReference>
<comment type="subunit">
    <text evidence="10">Microtubule inner protein component of sperm flagellar doublet microtubules.</text>
</comment>
<evidence type="ECO:0000256" key="9">
    <source>
        <dbReference type="ARBA" id="ARBA00045224"/>
    </source>
</evidence>